<dbReference type="VEuPathDB" id="TriTrypDB:Lsey_0182_0080"/>
<dbReference type="Proteomes" id="UP000038009">
    <property type="component" value="Unassembled WGS sequence"/>
</dbReference>
<dbReference type="InterPro" id="IPR001611">
    <property type="entry name" value="Leu-rich_rpt"/>
</dbReference>
<organism evidence="1 2">
    <name type="scientific">Leptomonas seymouri</name>
    <dbReference type="NCBI Taxonomy" id="5684"/>
    <lineage>
        <taxon>Eukaryota</taxon>
        <taxon>Discoba</taxon>
        <taxon>Euglenozoa</taxon>
        <taxon>Kinetoplastea</taxon>
        <taxon>Metakinetoplastina</taxon>
        <taxon>Trypanosomatida</taxon>
        <taxon>Trypanosomatidae</taxon>
        <taxon>Leishmaniinae</taxon>
        <taxon>Leptomonas</taxon>
    </lineage>
</organism>
<dbReference type="Pfam" id="PF13516">
    <property type="entry name" value="LRR_6"/>
    <property type="match status" value="1"/>
</dbReference>
<accession>A0A0N0P532</accession>
<sequence length="396" mass="43372">MRRVGVDAEAAVAASPIDFLIPPYYRHTAIQWTYPDSIVTIDYGATAGSSLRSYEPSGTVAVTVAPYVRRHKTEEAVGSGDDAFTSTNAQLKPEEMKANAKQGLMEVLLGDAAAGGAMLSDAGRALPPPSIADEVQSRLRGERCDATHVTSPQLMVALVRVMLANRTDPARSLVDCVTAIDISHTQLGKVTLSGPPLHFDGDGNEVPPPSEVVATRFYPDECLRRDESAEEVKRSVAERSLALTYVAPLLFTPGARLYCIRELVCSHCGLTDSDAHALALILQAGRGDSNGGRGKGRRGPAAFFNQKDRGTHSAMCCSLEVLDISLNRITDAGMAEIQHAIKHNRRIKIIVISGNDLRSREKVADRIERRLKRNRERKASIPWMHLHYWKRLMKKK</sequence>
<dbReference type="InterPro" id="IPR032675">
    <property type="entry name" value="LRR_dom_sf"/>
</dbReference>
<reference evidence="1 2" key="1">
    <citation type="journal article" date="2015" name="PLoS Pathog.">
        <title>Leptomonas seymouri: Adaptations to the Dixenous Life Cycle Analyzed by Genome Sequencing, Transcriptome Profiling and Co-infection with Leishmania donovani.</title>
        <authorList>
            <person name="Kraeva N."/>
            <person name="Butenko A."/>
            <person name="Hlavacova J."/>
            <person name="Kostygov A."/>
            <person name="Myskova J."/>
            <person name="Grybchuk D."/>
            <person name="Lestinova T."/>
            <person name="Votypka J."/>
            <person name="Volf P."/>
            <person name="Opperdoes F."/>
            <person name="Flegontov P."/>
            <person name="Lukes J."/>
            <person name="Yurchenko V."/>
        </authorList>
    </citation>
    <scope>NUCLEOTIDE SEQUENCE [LARGE SCALE GENOMIC DNA]</scope>
    <source>
        <strain evidence="1 2">ATCC 30220</strain>
    </source>
</reference>
<dbReference type="EMBL" id="LJSK01000182">
    <property type="protein sequence ID" value="KPI85527.1"/>
    <property type="molecule type" value="Genomic_DNA"/>
</dbReference>
<dbReference type="Gene3D" id="3.80.10.10">
    <property type="entry name" value="Ribonuclease Inhibitor"/>
    <property type="match status" value="1"/>
</dbReference>
<evidence type="ECO:0000313" key="2">
    <source>
        <dbReference type="Proteomes" id="UP000038009"/>
    </source>
</evidence>
<name>A0A0N0P532_LEPSE</name>
<dbReference type="AlphaFoldDB" id="A0A0N0P532"/>
<keyword evidence="2" id="KW-1185">Reference proteome</keyword>
<dbReference type="SUPFAM" id="SSF52047">
    <property type="entry name" value="RNI-like"/>
    <property type="match status" value="1"/>
</dbReference>
<proteinExistence type="predicted"/>
<dbReference type="OrthoDB" id="120976at2759"/>
<protein>
    <submittedName>
        <fullName evidence="1">Uncharacterized protein</fullName>
    </submittedName>
</protein>
<gene>
    <name evidence="1" type="ORF">ABL78_5408</name>
</gene>
<dbReference type="SMART" id="SM00368">
    <property type="entry name" value="LRR_RI"/>
    <property type="match status" value="2"/>
</dbReference>
<evidence type="ECO:0000313" key="1">
    <source>
        <dbReference type="EMBL" id="KPI85527.1"/>
    </source>
</evidence>
<comment type="caution">
    <text evidence="1">The sequence shown here is derived from an EMBL/GenBank/DDBJ whole genome shotgun (WGS) entry which is preliminary data.</text>
</comment>
<dbReference type="OMA" id="CIRELVC"/>